<dbReference type="Pfam" id="PF02463">
    <property type="entry name" value="SMC_N"/>
    <property type="match status" value="1"/>
</dbReference>
<proteinExistence type="predicted"/>
<dbReference type="Pfam" id="PF06470">
    <property type="entry name" value="SMC_hinge"/>
    <property type="match status" value="1"/>
</dbReference>
<dbReference type="SMART" id="SM00968">
    <property type="entry name" value="SMC_hinge"/>
    <property type="match status" value="1"/>
</dbReference>
<evidence type="ECO:0000256" key="1">
    <source>
        <dbReference type="ARBA" id="ARBA00023054"/>
    </source>
</evidence>
<accession>E0XS11</accession>
<dbReference type="SUPFAM" id="SSF52540">
    <property type="entry name" value="P-loop containing nucleoside triphosphate hydrolases"/>
    <property type="match status" value="1"/>
</dbReference>
<feature type="coiled-coil region" evidence="2">
    <location>
        <begin position="550"/>
        <end position="584"/>
    </location>
</feature>
<dbReference type="SUPFAM" id="SSF57997">
    <property type="entry name" value="Tropomyosin"/>
    <property type="match status" value="1"/>
</dbReference>
<dbReference type="InterPro" id="IPR010935">
    <property type="entry name" value="SMC_hinge"/>
</dbReference>
<dbReference type="CDD" id="cd03278">
    <property type="entry name" value="ABC_SMC_barmotin"/>
    <property type="match status" value="1"/>
</dbReference>
<reference evidence="4" key="1">
    <citation type="journal article" date="2011" name="Environ. Microbiol.">
        <title>Time-series analyses of Monterey Bay coastal microbial picoplankton using a 'genome proxy' microarray.</title>
        <authorList>
            <person name="Rich V.I."/>
            <person name="Pham V.D."/>
            <person name="Eppley J."/>
            <person name="Shi Y."/>
            <person name="DeLong E.F."/>
        </authorList>
    </citation>
    <scope>NUCLEOTIDE SEQUENCE</scope>
</reference>
<organism evidence="4">
    <name type="scientific">uncultured delta proteobacterium HF0070_10I02</name>
    <dbReference type="NCBI Taxonomy" id="710824"/>
    <lineage>
        <taxon>Bacteria</taxon>
        <taxon>Deltaproteobacteria</taxon>
        <taxon>environmental samples</taxon>
    </lineage>
</organism>
<dbReference type="SUPFAM" id="SSF75553">
    <property type="entry name" value="Smc hinge domain"/>
    <property type="match status" value="1"/>
</dbReference>
<keyword evidence="1 2" id="KW-0175">Coiled coil</keyword>
<feature type="domain" description="SMC hinge" evidence="3">
    <location>
        <begin position="39"/>
        <end position="137"/>
    </location>
</feature>
<dbReference type="Gene3D" id="1.20.1060.20">
    <property type="match status" value="1"/>
</dbReference>
<dbReference type="GO" id="GO:0051276">
    <property type="term" value="P:chromosome organization"/>
    <property type="evidence" value="ECO:0007669"/>
    <property type="project" value="InterPro"/>
</dbReference>
<feature type="coiled-coil region" evidence="2">
    <location>
        <begin position="413"/>
        <end position="454"/>
    </location>
</feature>
<dbReference type="GO" id="GO:0005694">
    <property type="term" value="C:chromosome"/>
    <property type="evidence" value="ECO:0007669"/>
    <property type="project" value="InterPro"/>
</dbReference>
<dbReference type="Gene3D" id="3.40.50.300">
    <property type="entry name" value="P-loop containing nucleotide triphosphate hydrolases"/>
    <property type="match status" value="1"/>
</dbReference>
<evidence type="ECO:0000259" key="3">
    <source>
        <dbReference type="SMART" id="SM00968"/>
    </source>
</evidence>
<name>E0XS11_9DELT</name>
<sequence>MVRAERAAAQVHAQLDSLEALQSAHDGVEEHAKRALSVDGVLGTLADHMDVPESLDSLVATALGEELEYVLVPNAAVAMQVAEATQGRVSMLIVRDEEGDTGPFAEMAGDGVGRSALSTLLGACVVVDDLATAMERHQKEGGAYLVSEGPSGLPILVTPRGEIRIGPAKTGATMVLQRRRELASLRQQVPAREAEREDAQQHVELCTQSQEDALKALEAGQSASALAREKLSEAQVLHRTSMAELHRLERGQGERVQQLAVLEEEQISLVKLQRSLCDQQDDLGGSIELAQADQIVREERLQSQQQALAEEERTAKDLRQQAIVCRTELSGVEQRIQSLARMVDVAKQTEESAARQLSATTKDIEAARARVDSLTVDDHRLVEELQVLSESQAALRAKIETGRLSVGEARISLRAAEDSVRGLRDEREAATTLRMELERQIDQVKTEIGQIRAQIEERYQLSVTGLLDRLERNGQVIVEVPEEARATVADAEGGDGAVDTIPDEQLEDLCIKPSMMENETLISEWVQRLTDAKTRLDRVGEVNLVAVQEYKEVKQRHDTLEGQRSDLEESVRSIRNTIAQLNRTCRERFRETFDRVNALFQEGYPKLMGGGRARLVLTDEEDMLETGVDIEVQPPGKRLQNMALLSGGEMAMAAIALIFSLFQVKPSPFCLLDEVDAPLDEANGARFNNLLREMAKLSQFIVITHNKTTMECVDTLYGVTMPNPGCSQLVSVKLD</sequence>
<dbReference type="EMBL" id="GU474857">
    <property type="protein sequence ID" value="ADI17202.1"/>
    <property type="molecule type" value="Genomic_DNA"/>
</dbReference>
<evidence type="ECO:0000313" key="4">
    <source>
        <dbReference type="EMBL" id="ADI17202.1"/>
    </source>
</evidence>
<dbReference type="InterPro" id="IPR003395">
    <property type="entry name" value="RecF/RecN/SMC_N"/>
</dbReference>
<dbReference type="GO" id="GO:0005524">
    <property type="term" value="F:ATP binding"/>
    <property type="evidence" value="ECO:0007669"/>
    <property type="project" value="InterPro"/>
</dbReference>
<protein>
    <submittedName>
        <fullName evidence="4">Chromosome segregation ATPases</fullName>
    </submittedName>
</protein>
<dbReference type="PANTHER" id="PTHR43977">
    <property type="entry name" value="STRUCTURAL MAINTENANCE OF CHROMOSOMES PROTEIN 3"/>
    <property type="match status" value="1"/>
</dbReference>
<evidence type="ECO:0000256" key="2">
    <source>
        <dbReference type="SAM" id="Coils"/>
    </source>
</evidence>
<dbReference type="AlphaFoldDB" id="E0XS11"/>
<dbReference type="InterPro" id="IPR036277">
    <property type="entry name" value="SMC_hinge_sf"/>
</dbReference>
<dbReference type="InterPro" id="IPR027417">
    <property type="entry name" value="P-loop_NTPase"/>
</dbReference>